<gene>
    <name evidence="2" type="ORF">SAMN05660845_0193</name>
</gene>
<feature type="transmembrane region" description="Helical" evidence="1">
    <location>
        <begin position="34"/>
        <end position="53"/>
    </location>
</feature>
<dbReference type="AlphaFoldDB" id="A0A1I0V6H0"/>
<name>A0A1I0V6H0_9FLAO</name>
<proteinExistence type="predicted"/>
<keyword evidence="3" id="KW-1185">Reference proteome</keyword>
<dbReference type="Proteomes" id="UP000199604">
    <property type="component" value="Unassembled WGS sequence"/>
</dbReference>
<dbReference type="EMBL" id="FOJT01000001">
    <property type="protein sequence ID" value="SFA71647.1"/>
    <property type="molecule type" value="Genomic_DNA"/>
</dbReference>
<evidence type="ECO:0000313" key="2">
    <source>
        <dbReference type="EMBL" id="SFA71647.1"/>
    </source>
</evidence>
<feature type="transmembrane region" description="Helical" evidence="1">
    <location>
        <begin position="12"/>
        <end position="28"/>
    </location>
</feature>
<sequence>MSKLTDYYKSLNPLHLFIFGTVFMLLARTTKDNFAFETGCLFATLILYVLALIKQIKKK</sequence>
<dbReference type="STRING" id="498292.SAMN05660845_0193"/>
<reference evidence="3" key="1">
    <citation type="submission" date="2016-10" db="EMBL/GenBank/DDBJ databases">
        <authorList>
            <person name="Varghese N."/>
            <person name="Submissions S."/>
        </authorList>
    </citation>
    <scope>NUCLEOTIDE SEQUENCE [LARGE SCALE GENOMIC DNA]</scope>
    <source>
        <strain evidence="3">DSM 21789</strain>
    </source>
</reference>
<organism evidence="2 3">
    <name type="scientific">Flavobacterium swingsii</name>
    <dbReference type="NCBI Taxonomy" id="498292"/>
    <lineage>
        <taxon>Bacteria</taxon>
        <taxon>Pseudomonadati</taxon>
        <taxon>Bacteroidota</taxon>
        <taxon>Flavobacteriia</taxon>
        <taxon>Flavobacteriales</taxon>
        <taxon>Flavobacteriaceae</taxon>
        <taxon>Flavobacterium</taxon>
    </lineage>
</organism>
<keyword evidence="1" id="KW-0472">Membrane</keyword>
<accession>A0A1I0V6H0</accession>
<evidence type="ECO:0000313" key="3">
    <source>
        <dbReference type="Proteomes" id="UP000199604"/>
    </source>
</evidence>
<protein>
    <submittedName>
        <fullName evidence="2">Uncharacterized protein</fullName>
    </submittedName>
</protein>
<keyword evidence="1" id="KW-0812">Transmembrane</keyword>
<keyword evidence="1" id="KW-1133">Transmembrane helix</keyword>
<dbReference type="RefSeq" id="WP_091472955.1">
    <property type="nucleotide sequence ID" value="NZ_FOJT01000001.1"/>
</dbReference>
<evidence type="ECO:0000256" key="1">
    <source>
        <dbReference type="SAM" id="Phobius"/>
    </source>
</evidence>